<name>K9VHY7_9CYAN</name>
<evidence type="ECO:0000313" key="1">
    <source>
        <dbReference type="EMBL" id="AFZ06860.1"/>
    </source>
</evidence>
<proteinExistence type="predicted"/>
<accession>K9VHY7</accession>
<protein>
    <submittedName>
        <fullName evidence="1">Uncharacterized protein</fullName>
    </submittedName>
</protein>
<evidence type="ECO:0000313" key="2">
    <source>
        <dbReference type="Proteomes" id="UP000010478"/>
    </source>
</evidence>
<dbReference type="Proteomes" id="UP000010478">
    <property type="component" value="Chromosome"/>
</dbReference>
<keyword evidence="2" id="KW-1185">Reference proteome</keyword>
<dbReference type="KEGG" id="oni:Osc7112_2422"/>
<gene>
    <name evidence="1" type="ORF">Osc7112_2422</name>
</gene>
<organism evidence="1 2">
    <name type="scientific">Phormidium nigroviride PCC 7112</name>
    <dbReference type="NCBI Taxonomy" id="179408"/>
    <lineage>
        <taxon>Bacteria</taxon>
        <taxon>Bacillati</taxon>
        <taxon>Cyanobacteriota</taxon>
        <taxon>Cyanophyceae</taxon>
        <taxon>Oscillatoriophycideae</taxon>
        <taxon>Oscillatoriales</taxon>
        <taxon>Oscillatoriaceae</taxon>
        <taxon>Phormidium</taxon>
    </lineage>
</organism>
<dbReference type="AlphaFoldDB" id="K9VHY7"/>
<dbReference type="EMBL" id="CP003614">
    <property type="protein sequence ID" value="AFZ06860.1"/>
    <property type="molecule type" value="Genomic_DNA"/>
</dbReference>
<sequence length="78" mass="8991">MSCIYHHNRQSLDTFAGGLLRASQFCKKHFFYSSERPRTAKVAERSERGGSHYKTKTEMLPIAHICQPILTTHRNLLS</sequence>
<dbReference type="HOGENOM" id="CLU_2618627_0_0_3"/>
<reference evidence="1 2" key="1">
    <citation type="submission" date="2012-05" db="EMBL/GenBank/DDBJ databases">
        <title>Finished chromosome of genome of Oscillatoria sp. PCC 7112.</title>
        <authorList>
            <consortium name="US DOE Joint Genome Institute"/>
            <person name="Gugger M."/>
            <person name="Coursin T."/>
            <person name="Rippka R."/>
            <person name="Tandeau De Marsac N."/>
            <person name="Huntemann M."/>
            <person name="Wei C.-L."/>
            <person name="Han J."/>
            <person name="Detter J.C."/>
            <person name="Han C."/>
            <person name="Tapia R."/>
            <person name="Davenport K."/>
            <person name="Daligault H."/>
            <person name="Erkkila T."/>
            <person name="Gu W."/>
            <person name="Munk A.C.C."/>
            <person name="Teshima H."/>
            <person name="Xu Y."/>
            <person name="Chain P."/>
            <person name="Chen A."/>
            <person name="Krypides N."/>
            <person name="Mavromatis K."/>
            <person name="Markowitz V."/>
            <person name="Szeto E."/>
            <person name="Ivanova N."/>
            <person name="Mikhailova N."/>
            <person name="Ovchinnikova G."/>
            <person name="Pagani I."/>
            <person name="Pati A."/>
            <person name="Goodwin L."/>
            <person name="Peters L."/>
            <person name="Pitluck S."/>
            <person name="Woyke T."/>
            <person name="Kerfeld C."/>
        </authorList>
    </citation>
    <scope>NUCLEOTIDE SEQUENCE [LARGE SCALE GENOMIC DNA]</scope>
    <source>
        <strain evidence="1 2">PCC 7112</strain>
    </source>
</reference>